<evidence type="ECO:0000313" key="1">
    <source>
        <dbReference type="EMBL" id="ASG21831.1"/>
    </source>
</evidence>
<dbReference type="Proteomes" id="UP000197153">
    <property type="component" value="Chromosome 1"/>
</dbReference>
<accession>A0A248JTN4</accession>
<evidence type="ECO:0000313" key="2">
    <source>
        <dbReference type="Proteomes" id="UP000197153"/>
    </source>
</evidence>
<gene>
    <name evidence="1" type="ORF">Y958_05515</name>
</gene>
<organism evidence="1 2">
    <name type="scientific">Nitrospirillum viridazoti CBAmc</name>
    <dbReference type="NCBI Taxonomy" id="1441467"/>
    <lineage>
        <taxon>Bacteria</taxon>
        <taxon>Pseudomonadati</taxon>
        <taxon>Pseudomonadota</taxon>
        <taxon>Alphaproteobacteria</taxon>
        <taxon>Rhodospirillales</taxon>
        <taxon>Azospirillaceae</taxon>
        <taxon>Nitrospirillum</taxon>
        <taxon>Nitrospirillum viridazoti</taxon>
    </lineage>
</organism>
<dbReference type="RefSeq" id="WP_088872494.1">
    <property type="nucleotide sequence ID" value="NZ_CP022110.1"/>
</dbReference>
<dbReference type="EMBL" id="CP022110">
    <property type="protein sequence ID" value="ASG21831.1"/>
    <property type="molecule type" value="Genomic_DNA"/>
</dbReference>
<dbReference type="AlphaFoldDB" id="A0A248JTN4"/>
<reference evidence="1 2" key="1">
    <citation type="submission" date="2017-06" db="EMBL/GenBank/DDBJ databases">
        <title>Complete genome sequence of Nitrospirillum amazonense strain CBAmC, an endophytic nitrogen-fixing and plant growth-promoting bacterium, isolated from sugarcane.</title>
        <authorList>
            <person name="Schwab S."/>
            <person name="dos Santos Teixeira K.R."/>
            <person name="Simoes Araujo J.L."/>
            <person name="Soares Vidal M."/>
            <person name="Borges de Freitas H.R."/>
            <person name="Rivello Crivelaro A.L."/>
            <person name="Bueno de Camargo Nunes A."/>
            <person name="dos Santos C.M."/>
            <person name="Palmeira da Silva Rosa D."/>
            <person name="da Silva Padilha D."/>
            <person name="da Silva E."/>
            <person name="Araujo Terra L."/>
            <person name="Soares Mendes V."/>
            <person name="Farinelli L."/>
            <person name="Magalhaes Cruz L."/>
            <person name="Baldani J.I."/>
        </authorList>
    </citation>
    <scope>NUCLEOTIDE SEQUENCE [LARGE SCALE GENOMIC DNA]</scope>
    <source>
        <strain evidence="1 2">CBAmC</strain>
    </source>
</reference>
<proteinExistence type="predicted"/>
<dbReference type="KEGG" id="nao:Y958_05515"/>
<sequence>MALSVEDLGTLDAVLSDAVLAAASEDAFATLRRQLPHLAWTRCDASDVAEDPFRRYSGFDVHLLDGSGHCVRLTAEPADATGVLLARRVGS</sequence>
<keyword evidence="2" id="KW-1185">Reference proteome</keyword>
<protein>
    <submittedName>
        <fullName evidence="1">Uncharacterized protein</fullName>
    </submittedName>
</protein>
<name>A0A248JTN4_9PROT</name>